<evidence type="ECO:0008006" key="5">
    <source>
        <dbReference type="Google" id="ProtNLM"/>
    </source>
</evidence>
<evidence type="ECO:0000313" key="3">
    <source>
        <dbReference type="EMBL" id="KAK9426228.1"/>
    </source>
</evidence>
<feature type="region of interest" description="Disordered" evidence="2">
    <location>
        <begin position="92"/>
        <end position="197"/>
    </location>
</feature>
<sequence length="322" mass="34975">MSTMLYTEEEIEAAEALMMMSRSIEYDAHLQLPEDRKDCSPLHRDAIGPHYLALGSTNNQVQRPARIPSESPRPGLSPPVFGYDTVGAILNSKPPSAESDFVANPENPYPRLDESVTDRGQTAKATRGAKRALEAVDPESVRGSRRQQRPTKKARSSSTALAGPSTSSWKGRAQSAVPPTGISRSAPTHSPGHTRKMLEDEVDNKLREKMEEHGRLAANGSPTDEDKRKAKSAEKAIREYKRAKSSLENGQEQEHACSNCLKNGGWPCIVWRSRDGQKVSKCSRCILLKISCSSDGEDGAKKSSGKSQCGTGCNKVKADDGG</sequence>
<evidence type="ECO:0000256" key="1">
    <source>
        <dbReference type="SAM" id="Coils"/>
    </source>
</evidence>
<feature type="region of interest" description="Disordered" evidence="2">
    <location>
        <begin position="294"/>
        <end position="322"/>
    </location>
</feature>
<reference evidence="3 4" key="1">
    <citation type="journal article" date="2024" name="J. Plant Pathol.">
        <title>Sequence and assembly of the genome of Seiridium unicorne, isolate CBS 538.82, causal agent of cypress canker disease.</title>
        <authorList>
            <person name="Scali E."/>
            <person name="Rocca G.D."/>
            <person name="Danti R."/>
            <person name="Garbelotto M."/>
            <person name="Barberini S."/>
            <person name="Baroncelli R."/>
            <person name="Emiliani G."/>
        </authorList>
    </citation>
    <scope>NUCLEOTIDE SEQUENCE [LARGE SCALE GENOMIC DNA]</scope>
    <source>
        <strain evidence="3 4">BM-138-508</strain>
    </source>
</reference>
<accession>A0ABR2VH14</accession>
<feature type="region of interest" description="Disordered" evidence="2">
    <location>
        <begin position="55"/>
        <end position="78"/>
    </location>
</feature>
<gene>
    <name evidence="3" type="ORF">SUNI508_12499</name>
</gene>
<keyword evidence="1" id="KW-0175">Coiled coil</keyword>
<feature type="compositionally biased region" description="Basic residues" evidence="2">
    <location>
        <begin position="143"/>
        <end position="155"/>
    </location>
</feature>
<keyword evidence="4" id="KW-1185">Reference proteome</keyword>
<dbReference type="EMBL" id="JARVKF010000003">
    <property type="protein sequence ID" value="KAK9426228.1"/>
    <property type="molecule type" value="Genomic_DNA"/>
</dbReference>
<feature type="compositionally biased region" description="Polar residues" evidence="2">
    <location>
        <begin position="156"/>
        <end position="169"/>
    </location>
</feature>
<evidence type="ECO:0000313" key="4">
    <source>
        <dbReference type="Proteomes" id="UP001408356"/>
    </source>
</evidence>
<comment type="caution">
    <text evidence="3">The sequence shown here is derived from an EMBL/GenBank/DDBJ whole genome shotgun (WGS) entry which is preliminary data.</text>
</comment>
<evidence type="ECO:0000256" key="2">
    <source>
        <dbReference type="SAM" id="MobiDB-lite"/>
    </source>
</evidence>
<protein>
    <recommendedName>
        <fullName evidence="5">GATA-type domain-containing protein</fullName>
    </recommendedName>
</protein>
<feature type="compositionally biased region" description="Basic and acidic residues" evidence="2">
    <location>
        <begin position="131"/>
        <end position="142"/>
    </location>
</feature>
<name>A0ABR2VH14_9PEZI</name>
<feature type="coiled-coil region" evidence="1">
    <location>
        <begin position="223"/>
        <end position="253"/>
    </location>
</feature>
<organism evidence="3 4">
    <name type="scientific">Seiridium unicorne</name>
    <dbReference type="NCBI Taxonomy" id="138068"/>
    <lineage>
        <taxon>Eukaryota</taxon>
        <taxon>Fungi</taxon>
        <taxon>Dikarya</taxon>
        <taxon>Ascomycota</taxon>
        <taxon>Pezizomycotina</taxon>
        <taxon>Sordariomycetes</taxon>
        <taxon>Xylariomycetidae</taxon>
        <taxon>Amphisphaeriales</taxon>
        <taxon>Sporocadaceae</taxon>
        <taxon>Seiridium</taxon>
    </lineage>
</organism>
<proteinExistence type="predicted"/>
<dbReference type="Proteomes" id="UP001408356">
    <property type="component" value="Unassembled WGS sequence"/>
</dbReference>